<dbReference type="PANTHER" id="PTHR45128:SF1">
    <property type="entry name" value="S-ADENOSYLMETHIONINE-DEPENDENT METHYLTRANSFERASE RV2258C"/>
    <property type="match status" value="1"/>
</dbReference>
<dbReference type="EMBL" id="CP036433">
    <property type="protein sequence ID" value="QDU93280.1"/>
    <property type="molecule type" value="Genomic_DNA"/>
</dbReference>
<evidence type="ECO:0000313" key="4">
    <source>
        <dbReference type="Proteomes" id="UP000317648"/>
    </source>
</evidence>
<dbReference type="SUPFAM" id="SSF53335">
    <property type="entry name" value="S-adenosyl-L-methionine-dependent methyltransferases"/>
    <property type="match status" value="1"/>
</dbReference>
<dbReference type="InterPro" id="IPR029063">
    <property type="entry name" value="SAM-dependent_MTases_sf"/>
</dbReference>
<dbReference type="PANTHER" id="PTHR45128">
    <property type="entry name" value="METHYLTRANSFERASE TYPE 11"/>
    <property type="match status" value="1"/>
</dbReference>
<evidence type="ECO:0000256" key="1">
    <source>
        <dbReference type="ARBA" id="ARBA00022679"/>
    </source>
</evidence>
<feature type="domain" description="Polyketide synthase-like methyltransferase" evidence="2">
    <location>
        <begin position="152"/>
        <end position="361"/>
    </location>
</feature>
<keyword evidence="4" id="KW-1185">Reference proteome</keyword>
<dbReference type="SMART" id="SM00828">
    <property type="entry name" value="PKS_MT"/>
    <property type="match status" value="1"/>
</dbReference>
<keyword evidence="3" id="KW-0489">Methyltransferase</keyword>
<dbReference type="InterPro" id="IPR053173">
    <property type="entry name" value="SAM-binding_MTase"/>
</dbReference>
<keyword evidence="1 3" id="KW-0808">Transferase</keyword>
<evidence type="ECO:0000313" key="3">
    <source>
        <dbReference type="EMBL" id="QDU93280.1"/>
    </source>
</evidence>
<name>A0A518DN70_9BACT</name>
<dbReference type="Gene3D" id="1.10.10.10">
    <property type="entry name" value="Winged helix-like DNA-binding domain superfamily/Winged helix DNA-binding domain"/>
    <property type="match status" value="1"/>
</dbReference>
<dbReference type="EC" id="2.1.1.-" evidence="3"/>
<dbReference type="Proteomes" id="UP000317648">
    <property type="component" value="Chromosome"/>
</dbReference>
<dbReference type="InterPro" id="IPR036388">
    <property type="entry name" value="WH-like_DNA-bd_sf"/>
</dbReference>
<dbReference type="CDD" id="cd02440">
    <property type="entry name" value="AdoMet_MTases"/>
    <property type="match status" value="1"/>
</dbReference>
<dbReference type="OrthoDB" id="9801363at2"/>
<dbReference type="GO" id="GO:0008168">
    <property type="term" value="F:methyltransferase activity"/>
    <property type="evidence" value="ECO:0007669"/>
    <property type="project" value="UniProtKB-KW"/>
</dbReference>
<dbReference type="InterPro" id="IPR025714">
    <property type="entry name" value="Methyltranfer_dom"/>
</dbReference>
<reference evidence="3 4" key="1">
    <citation type="submission" date="2019-02" db="EMBL/GenBank/DDBJ databases">
        <title>Deep-cultivation of Planctomycetes and their phenomic and genomic characterization uncovers novel biology.</title>
        <authorList>
            <person name="Wiegand S."/>
            <person name="Jogler M."/>
            <person name="Boedeker C."/>
            <person name="Pinto D."/>
            <person name="Vollmers J."/>
            <person name="Rivas-Marin E."/>
            <person name="Kohn T."/>
            <person name="Peeters S.H."/>
            <person name="Heuer A."/>
            <person name="Rast P."/>
            <person name="Oberbeckmann S."/>
            <person name="Bunk B."/>
            <person name="Jeske O."/>
            <person name="Meyerdierks A."/>
            <person name="Storesund J.E."/>
            <person name="Kallscheuer N."/>
            <person name="Luecker S."/>
            <person name="Lage O.M."/>
            <person name="Pohl T."/>
            <person name="Merkel B.J."/>
            <person name="Hornburger P."/>
            <person name="Mueller R.-W."/>
            <person name="Bruemmer F."/>
            <person name="Labrenz M."/>
            <person name="Spormann A.M."/>
            <person name="Op den Camp H."/>
            <person name="Overmann J."/>
            <person name="Amann R."/>
            <person name="Jetten M.S.M."/>
            <person name="Mascher T."/>
            <person name="Medema M.H."/>
            <person name="Devos D.P."/>
            <person name="Kaster A.-K."/>
            <person name="Ovreas L."/>
            <person name="Rohde M."/>
            <person name="Galperin M.Y."/>
            <person name="Jogler C."/>
        </authorList>
    </citation>
    <scope>NUCLEOTIDE SEQUENCE [LARGE SCALE GENOMIC DNA]</scope>
    <source>
        <strain evidence="3 4">Pla85_3_4</strain>
    </source>
</reference>
<sequence length="361" mass="39125">MSVSPAPETSVEESFADRLLGLLNGSALTMMISIGHRTGLFDVMAQLPPSTLEEIAAAAELQPRYVREWLHAMTTGRIVEYAPAEKTFRLPAEHAALLTRAASPNNLATVTQFAAVLGSVEDAVVEKFRHGGGVHYCQYSRFHEVMAEESGQTVVAGLMEHILPLAPGLLERLELGIDVLDVGCGSGRAMIHLAARFPRSRFTGLDFSDEAIATARNLVDQLGLANITFLIGDAASPLPPASFDLITAFDAIHDQIEPAAVLRQINNGLRDDGLFLMQDIAGSSHVENNLAHPLAPFMYTISCMHCMTVSLANDGAGLGAMWGKELALEMLQEAGFPQVEVRELEHDFMNYYYLAQKAGSF</sequence>
<proteinExistence type="predicted"/>
<dbReference type="InterPro" id="IPR036390">
    <property type="entry name" value="WH_DNA-bd_sf"/>
</dbReference>
<dbReference type="Pfam" id="PF13847">
    <property type="entry name" value="Methyltransf_31"/>
    <property type="match status" value="1"/>
</dbReference>
<dbReference type="AlphaFoldDB" id="A0A518DN70"/>
<dbReference type="RefSeq" id="WP_145049951.1">
    <property type="nucleotide sequence ID" value="NZ_CP036433.1"/>
</dbReference>
<protein>
    <submittedName>
        <fullName evidence="3">Putative methyltransferase YcgJ</fullName>
        <ecNumber evidence="3">2.1.1.-</ecNumber>
    </submittedName>
</protein>
<dbReference type="SUPFAM" id="SSF46785">
    <property type="entry name" value="Winged helix' DNA-binding domain"/>
    <property type="match status" value="1"/>
</dbReference>
<gene>
    <name evidence="3" type="primary">ycgJ_1</name>
    <name evidence="3" type="ORF">Pla8534_10600</name>
</gene>
<evidence type="ECO:0000259" key="2">
    <source>
        <dbReference type="SMART" id="SM00828"/>
    </source>
</evidence>
<dbReference type="KEGG" id="lcre:Pla8534_10600"/>
<dbReference type="InterPro" id="IPR020803">
    <property type="entry name" value="MeTfrase_dom"/>
</dbReference>
<dbReference type="GO" id="GO:0032259">
    <property type="term" value="P:methylation"/>
    <property type="evidence" value="ECO:0007669"/>
    <property type="project" value="UniProtKB-KW"/>
</dbReference>
<dbReference type="InterPro" id="IPR048711">
    <property type="entry name" value="WHD_Rv2258c"/>
</dbReference>
<organism evidence="3 4">
    <name type="scientific">Lignipirellula cremea</name>
    <dbReference type="NCBI Taxonomy" id="2528010"/>
    <lineage>
        <taxon>Bacteria</taxon>
        <taxon>Pseudomonadati</taxon>
        <taxon>Planctomycetota</taxon>
        <taxon>Planctomycetia</taxon>
        <taxon>Pirellulales</taxon>
        <taxon>Pirellulaceae</taxon>
        <taxon>Lignipirellula</taxon>
    </lineage>
</organism>
<accession>A0A518DN70</accession>
<dbReference type="Pfam" id="PF21320">
    <property type="entry name" value="WHD_Rv2258c"/>
    <property type="match status" value="1"/>
</dbReference>
<dbReference type="Gene3D" id="3.40.50.150">
    <property type="entry name" value="Vaccinia Virus protein VP39"/>
    <property type="match status" value="1"/>
</dbReference>